<accession>A0AAN6D1H5</accession>
<dbReference type="NCBIfam" id="TIGR01986">
    <property type="entry name" value="glut_syn_euk"/>
    <property type="match status" value="1"/>
</dbReference>
<evidence type="ECO:0000256" key="7">
    <source>
        <dbReference type="ARBA" id="ARBA00022741"/>
    </source>
</evidence>
<comment type="caution">
    <text evidence="15">The sequence shown here is derived from an EMBL/GenBank/DDBJ whole genome shotgun (WGS) entry which is preliminary data.</text>
</comment>
<dbReference type="InterPro" id="IPR037013">
    <property type="entry name" value="GSH-S_sub-bd_sf"/>
</dbReference>
<evidence type="ECO:0000256" key="11">
    <source>
        <dbReference type="PIRSR" id="PIRSR001558-1"/>
    </source>
</evidence>
<feature type="binding site" evidence="11">
    <location>
        <position position="307"/>
    </location>
    <ligand>
        <name>ATP</name>
        <dbReference type="ChEBI" id="CHEBI:30616"/>
    </ligand>
</feature>
<dbReference type="FunFam" id="3.30.1490.50:FF:000002">
    <property type="entry name" value="Glutathione synthetase"/>
    <property type="match status" value="1"/>
</dbReference>
<dbReference type="InterPro" id="IPR004887">
    <property type="entry name" value="GSH_synth_subst-bd"/>
</dbReference>
<feature type="binding site" evidence="11">
    <location>
        <begin position="395"/>
        <end position="398"/>
    </location>
    <ligand>
        <name>ATP</name>
        <dbReference type="ChEBI" id="CHEBI:30616"/>
    </ligand>
</feature>
<dbReference type="PANTHER" id="PTHR11130">
    <property type="entry name" value="GLUTATHIONE SYNTHETASE"/>
    <property type="match status" value="1"/>
</dbReference>
<dbReference type="Gene3D" id="3.40.50.1760">
    <property type="entry name" value="Glutathione synthase, substrate-binding domain superfamily, eukaryotic"/>
    <property type="match status" value="1"/>
</dbReference>
<feature type="binding site" evidence="11">
    <location>
        <position position="137"/>
    </location>
    <ligand>
        <name>ATP</name>
        <dbReference type="ChEBI" id="CHEBI:30616"/>
    </ligand>
</feature>
<evidence type="ECO:0000256" key="2">
    <source>
        <dbReference type="ARBA" id="ARBA00010385"/>
    </source>
</evidence>
<feature type="binding site" evidence="13">
    <location>
        <begin position="215"/>
        <end position="217"/>
    </location>
    <ligand>
        <name>substrate</name>
    </ligand>
</feature>
<feature type="domain" description="Glutathione synthase substrate-binding" evidence="14">
    <location>
        <begin position="206"/>
        <end position="304"/>
    </location>
</feature>
<proteinExistence type="inferred from homology"/>
<organism evidence="15 16">
    <name type="scientific">Ogataea haglerorum</name>
    <dbReference type="NCBI Taxonomy" id="1937702"/>
    <lineage>
        <taxon>Eukaryota</taxon>
        <taxon>Fungi</taxon>
        <taxon>Dikarya</taxon>
        <taxon>Ascomycota</taxon>
        <taxon>Saccharomycotina</taxon>
        <taxon>Pichiomycetes</taxon>
        <taxon>Pichiales</taxon>
        <taxon>Pichiaceae</taxon>
        <taxon>Ogataea</taxon>
    </lineage>
</organism>
<evidence type="ECO:0000313" key="15">
    <source>
        <dbReference type="EMBL" id="KAG7724013.1"/>
    </source>
</evidence>
<protein>
    <recommendedName>
        <fullName evidence="10">Glutathione synthetase</fullName>
        <shortName evidence="10">GSH-S</shortName>
        <ecNumber evidence="10">6.3.2.3</ecNumber>
    </recommendedName>
</protein>
<evidence type="ECO:0000256" key="1">
    <source>
        <dbReference type="ARBA" id="ARBA00004965"/>
    </source>
</evidence>
<feature type="binding site" evidence="13">
    <location>
        <begin position="141"/>
        <end position="144"/>
    </location>
    <ligand>
        <name>substrate</name>
    </ligand>
</feature>
<comment type="catalytic activity">
    <reaction evidence="10">
        <text>gamma-L-glutamyl-L-cysteine + glycine + ATP = glutathione + ADP + phosphate + H(+)</text>
        <dbReference type="Rhea" id="RHEA:13557"/>
        <dbReference type="ChEBI" id="CHEBI:15378"/>
        <dbReference type="ChEBI" id="CHEBI:30616"/>
        <dbReference type="ChEBI" id="CHEBI:43474"/>
        <dbReference type="ChEBI" id="CHEBI:57305"/>
        <dbReference type="ChEBI" id="CHEBI:57925"/>
        <dbReference type="ChEBI" id="CHEBI:58173"/>
        <dbReference type="ChEBI" id="CHEBI:456216"/>
        <dbReference type="EC" id="6.3.2.3"/>
    </reaction>
</comment>
<feature type="binding site" evidence="12">
    <location>
        <position position="139"/>
    </location>
    <ligand>
        <name>Mg(2+)</name>
        <dbReference type="ChEBI" id="CHEBI:18420"/>
    </ligand>
</feature>
<evidence type="ECO:0000256" key="5">
    <source>
        <dbReference type="ARBA" id="ARBA00022684"/>
    </source>
</evidence>
<dbReference type="SUPFAM" id="SSF56059">
    <property type="entry name" value="Glutathione synthetase ATP-binding domain-like"/>
    <property type="match status" value="1"/>
</dbReference>
<feature type="binding site" evidence="12">
    <location>
        <position position="366"/>
    </location>
    <ligand>
        <name>Mg(2+)</name>
        <dbReference type="ChEBI" id="CHEBI:18420"/>
    </ligand>
</feature>
<dbReference type="Gene3D" id="1.10.1080.10">
    <property type="entry name" value="Glutathione Synthetase, Chain A, domain 3"/>
    <property type="match status" value="1"/>
</dbReference>
<feature type="binding site" evidence="11">
    <location>
        <position position="221"/>
    </location>
    <ligand>
        <name>substrate</name>
    </ligand>
</feature>
<comment type="cofactor">
    <cofactor evidence="10 12">
        <name>Mg(2+)</name>
        <dbReference type="ChEBI" id="CHEBI:18420"/>
    </cofactor>
    <text evidence="10 12">Binds 1 Mg(2+) ion per subunit.</text>
</comment>
<dbReference type="Gene3D" id="3.30.470.20">
    <property type="entry name" value="ATP-grasp fold, B domain"/>
    <property type="match status" value="1"/>
</dbReference>
<feature type="binding site" evidence="13">
    <location>
        <begin position="459"/>
        <end position="460"/>
    </location>
    <ligand>
        <name>substrate</name>
    </ligand>
</feature>
<keyword evidence="8 10" id="KW-0067">ATP-binding</keyword>
<dbReference type="InterPro" id="IPR014709">
    <property type="entry name" value="Glutathione_synthase_C_euk"/>
</dbReference>
<dbReference type="PANTHER" id="PTHR11130:SF0">
    <property type="entry name" value="GLUTATHIONE SYNTHETASE"/>
    <property type="match status" value="1"/>
</dbReference>
<evidence type="ECO:0000256" key="4">
    <source>
        <dbReference type="ARBA" id="ARBA00022598"/>
    </source>
</evidence>
<feature type="binding site" evidence="11">
    <location>
        <begin position="362"/>
        <end position="371"/>
    </location>
    <ligand>
        <name>ATP</name>
        <dbReference type="ChEBI" id="CHEBI:30616"/>
    </ligand>
</feature>
<feature type="binding site" evidence="11">
    <location>
        <position position="373"/>
    </location>
    <ligand>
        <name>ATP</name>
        <dbReference type="ChEBI" id="CHEBI:30616"/>
    </ligand>
</feature>
<dbReference type="Gene3D" id="3.30.1490.80">
    <property type="match status" value="1"/>
</dbReference>
<comment type="subunit">
    <text evidence="3">Homodimer.</text>
</comment>
<keyword evidence="4 10" id="KW-0436">Ligase</keyword>
<evidence type="ECO:0000256" key="8">
    <source>
        <dbReference type="ARBA" id="ARBA00022840"/>
    </source>
</evidence>
<evidence type="ECO:0000313" key="16">
    <source>
        <dbReference type="Proteomes" id="UP000738402"/>
    </source>
</evidence>
<comment type="similarity">
    <text evidence="2 10">Belongs to the eukaryotic GSH synthase family.</text>
</comment>
<dbReference type="Pfam" id="PF03917">
    <property type="entry name" value="GSH_synth_ATP"/>
    <property type="match status" value="1"/>
</dbReference>
<dbReference type="GO" id="GO:0005524">
    <property type="term" value="F:ATP binding"/>
    <property type="evidence" value="ECO:0007669"/>
    <property type="project" value="UniProtKB-UniRule"/>
</dbReference>
<dbReference type="Proteomes" id="UP000738402">
    <property type="component" value="Unassembled WGS sequence"/>
</dbReference>
<comment type="pathway">
    <text evidence="1 10">Sulfur metabolism; glutathione biosynthesis; glutathione from L-cysteine and L-glutamate: step 2/2.</text>
</comment>
<dbReference type="AlphaFoldDB" id="A0AAN6D1H5"/>
<dbReference type="GO" id="GO:0005829">
    <property type="term" value="C:cytosol"/>
    <property type="evidence" value="ECO:0007669"/>
    <property type="project" value="TreeGrafter"/>
</dbReference>
<gene>
    <name evidence="15" type="ORF">KL933_005156</name>
</gene>
<evidence type="ECO:0000256" key="6">
    <source>
        <dbReference type="ARBA" id="ARBA00022723"/>
    </source>
</evidence>
<sequence length="473" mass="52676">MALSIPDLSGTALDDLVEKLMHYAISSGLMIYPPDFKAYQPSVAPVTLYPTPFPRPQFDKGVAISTKFNELYSRIVADKSWLKGVIADLSKYDRDFTGMLYKTYLEAEPEIVQPVSLGLFRSDYMLDTVSNSIKQVEFNTVSVSFGGLSPKVGQLHSFLNSQGLYGRPQYYPDPDLPTSQSIDGLANGLLGAVKYYETSEETESSIVLFVVQPGERNVFDQRAIEYSLFAKGVKAERVNFNEITSSVKVDSSRKLFYKQQEVAVVYYRSAYSPSEYNNPDSWKARLLLETTKAIKCPSLLVQLSGAKKVQQLLTDRAVLQKYGFADEELLSTFVQIYPLDGSEQGRLAKKLAFEHPERFVLKPQREGGGNNVYKEDIPGFLRSLDEKEWGAYILMELIIPAVHDNKILRNGDVLNEGVVSELGVFGTVLFNEADGTILENDYAGYLLRSKTSTSNEGGVAAGFGCVDSLYLHD</sequence>
<dbReference type="Pfam" id="PF03199">
    <property type="entry name" value="GSH_synthase"/>
    <property type="match status" value="1"/>
</dbReference>
<dbReference type="GO" id="GO:0043295">
    <property type="term" value="F:glutathione binding"/>
    <property type="evidence" value="ECO:0007669"/>
    <property type="project" value="UniProtKB-UniRule"/>
</dbReference>
<feature type="binding site" evidence="11">
    <location>
        <position position="121"/>
    </location>
    <ligand>
        <name>substrate</name>
    </ligand>
</feature>
<dbReference type="InterPro" id="IPR014049">
    <property type="entry name" value="Glutathione_synthase_N_euk"/>
</dbReference>
<keyword evidence="7 10" id="KW-0547">Nucleotide-binding</keyword>
<dbReference type="FunFam" id="3.40.50.1760:FF:000001">
    <property type="entry name" value="Glutathione synthetase"/>
    <property type="match status" value="1"/>
</dbReference>
<dbReference type="GO" id="GO:0004363">
    <property type="term" value="F:glutathione synthase activity"/>
    <property type="evidence" value="ECO:0007669"/>
    <property type="project" value="UniProtKB-UniRule"/>
</dbReference>
<keyword evidence="9 10" id="KW-0460">Magnesium</keyword>
<evidence type="ECO:0000256" key="12">
    <source>
        <dbReference type="PIRSR" id="PIRSR001558-2"/>
    </source>
</evidence>
<dbReference type="GO" id="GO:0000287">
    <property type="term" value="F:magnesium ion binding"/>
    <property type="evidence" value="ECO:0007669"/>
    <property type="project" value="UniProtKB-UniRule"/>
</dbReference>
<evidence type="ECO:0000256" key="3">
    <source>
        <dbReference type="ARBA" id="ARBA00011738"/>
    </source>
</evidence>
<feature type="binding site" evidence="11">
    <location>
        <position position="456"/>
    </location>
    <ligand>
        <name>ATP</name>
        <dbReference type="ChEBI" id="CHEBI:30616"/>
    </ligand>
</feature>
<name>A0AAN6D1H5_9ASCO</name>
<keyword evidence="6 10" id="KW-0479">Metal-binding</keyword>
<dbReference type="PIRSF" id="PIRSF001558">
    <property type="entry name" value="GSHase"/>
    <property type="match status" value="1"/>
</dbReference>
<dbReference type="InterPro" id="IPR016185">
    <property type="entry name" value="PreATP-grasp_dom_sf"/>
</dbReference>
<dbReference type="SUPFAM" id="SSF52440">
    <property type="entry name" value="PreATP-grasp domain"/>
    <property type="match status" value="1"/>
</dbReference>
<keyword evidence="5 10" id="KW-0317">Glutathione biosynthesis</keyword>
<evidence type="ECO:0000256" key="10">
    <source>
        <dbReference type="PIRNR" id="PIRNR001558"/>
    </source>
</evidence>
<dbReference type="Gene3D" id="3.30.1490.50">
    <property type="match status" value="1"/>
</dbReference>
<dbReference type="InterPro" id="IPR014042">
    <property type="entry name" value="Glutathione_synthase_a-hlx"/>
</dbReference>
<evidence type="ECO:0000259" key="14">
    <source>
        <dbReference type="Pfam" id="PF03199"/>
    </source>
</evidence>
<feature type="binding site" evidence="11">
    <location>
        <position position="421"/>
    </location>
    <ligand>
        <name>ATP</name>
        <dbReference type="ChEBI" id="CHEBI:30616"/>
    </ligand>
</feature>
<evidence type="ECO:0000256" key="13">
    <source>
        <dbReference type="PIRSR" id="PIRSR001558-3"/>
    </source>
</evidence>
<feature type="binding site" evidence="11">
    <location>
        <position position="448"/>
    </location>
    <ligand>
        <name>substrate</name>
    </ligand>
</feature>
<feature type="binding site" evidence="13">
    <location>
        <begin position="268"/>
        <end position="271"/>
    </location>
    <ligand>
        <name>substrate</name>
    </ligand>
</feature>
<dbReference type="EMBL" id="JAHLUH010000020">
    <property type="protein sequence ID" value="KAG7724013.1"/>
    <property type="molecule type" value="Genomic_DNA"/>
</dbReference>
<dbReference type="InterPro" id="IPR005615">
    <property type="entry name" value="Glutathione_synthase"/>
</dbReference>
<evidence type="ECO:0000256" key="9">
    <source>
        <dbReference type="ARBA" id="ARBA00022842"/>
    </source>
</evidence>
<feature type="binding site" evidence="12">
    <location>
        <position position="137"/>
    </location>
    <ligand>
        <name>Mg(2+)</name>
        <dbReference type="ChEBI" id="CHEBI:18420"/>
    </ligand>
</feature>
<feature type="binding site" evidence="11">
    <location>
        <position position="450"/>
    </location>
    <ligand>
        <name>substrate</name>
    </ligand>
</feature>
<dbReference type="EC" id="6.3.2.3" evidence="10"/>
<reference evidence="15" key="1">
    <citation type="journal article" date="2021" name="G3 (Bethesda)">
        <title>Genomic diversity, chromosomal rearrangements, and interspecies hybridization in the ogataea polymorpha species complex.</title>
        <authorList>
            <person name="Hanson S.J."/>
            <person name="Cinneide E.O."/>
            <person name="Salzberg L.I."/>
            <person name="Wolfe K.H."/>
            <person name="McGowan J."/>
            <person name="Fitzpatrick D.A."/>
            <person name="Matlin K."/>
        </authorList>
    </citation>
    <scope>NUCLEOTIDE SEQUENCE</scope>
    <source>
        <strain evidence="15">83-405-1</strain>
    </source>
</reference>